<feature type="domain" description="PhnB-like" evidence="1">
    <location>
        <begin position="2"/>
        <end position="117"/>
    </location>
</feature>
<comment type="caution">
    <text evidence="2">The sequence shown here is derived from an EMBL/GenBank/DDBJ whole genome shotgun (WGS) entry which is preliminary data.</text>
</comment>
<dbReference type="SUPFAM" id="SSF54593">
    <property type="entry name" value="Glyoxalase/Bleomycin resistance protein/Dihydroxybiphenyl dioxygenase"/>
    <property type="match status" value="1"/>
</dbReference>
<reference evidence="3" key="1">
    <citation type="journal article" date="2019" name="Int. J. Syst. Evol. Microbiol.">
        <title>The Global Catalogue of Microorganisms (GCM) 10K type strain sequencing project: providing services to taxonomists for standard genome sequencing and annotation.</title>
        <authorList>
            <consortium name="The Broad Institute Genomics Platform"/>
            <consortium name="The Broad Institute Genome Sequencing Center for Infectious Disease"/>
            <person name="Wu L."/>
            <person name="Ma J."/>
        </authorList>
    </citation>
    <scope>NUCLEOTIDE SEQUENCE [LARGE SCALE GENOMIC DNA]</scope>
    <source>
        <strain evidence="3">DT72</strain>
    </source>
</reference>
<dbReference type="Proteomes" id="UP001597286">
    <property type="component" value="Unassembled WGS sequence"/>
</dbReference>
<dbReference type="PIRSF" id="PIRSF021700">
    <property type="entry name" value="3_dmu_93_MTrfase"/>
    <property type="match status" value="1"/>
</dbReference>
<organism evidence="2 3">
    <name type="scientific">Rhodococcus gannanensis</name>
    <dbReference type="NCBI Taxonomy" id="1960308"/>
    <lineage>
        <taxon>Bacteria</taxon>
        <taxon>Bacillati</taxon>
        <taxon>Actinomycetota</taxon>
        <taxon>Actinomycetes</taxon>
        <taxon>Mycobacteriales</taxon>
        <taxon>Nocardiaceae</taxon>
        <taxon>Rhodococcus</taxon>
    </lineage>
</organism>
<dbReference type="EMBL" id="JBHUFB010000020">
    <property type="protein sequence ID" value="MFD1815233.1"/>
    <property type="molecule type" value="Genomic_DNA"/>
</dbReference>
<keyword evidence="3" id="KW-1185">Reference proteome</keyword>
<dbReference type="CDD" id="cd06588">
    <property type="entry name" value="PhnB_like"/>
    <property type="match status" value="1"/>
</dbReference>
<gene>
    <name evidence="2" type="ORF">ACFSJG_23690</name>
</gene>
<evidence type="ECO:0000313" key="2">
    <source>
        <dbReference type="EMBL" id="MFD1815233.1"/>
    </source>
</evidence>
<name>A0ABW4PAU6_9NOCA</name>
<evidence type="ECO:0000259" key="1">
    <source>
        <dbReference type="Pfam" id="PF06983"/>
    </source>
</evidence>
<dbReference type="RefSeq" id="WP_378487671.1">
    <property type="nucleotide sequence ID" value="NZ_JBHUFB010000020.1"/>
</dbReference>
<dbReference type="InterPro" id="IPR028973">
    <property type="entry name" value="PhnB-like"/>
</dbReference>
<protein>
    <submittedName>
        <fullName evidence="2">VOC family protein</fullName>
    </submittedName>
</protein>
<dbReference type="InterPro" id="IPR029068">
    <property type="entry name" value="Glyas_Bleomycin-R_OHBP_Dase"/>
</dbReference>
<dbReference type="InterPro" id="IPR009725">
    <property type="entry name" value="3_dmu_93_MTrfase"/>
</dbReference>
<proteinExistence type="predicted"/>
<evidence type="ECO:0000313" key="3">
    <source>
        <dbReference type="Proteomes" id="UP001597286"/>
    </source>
</evidence>
<sequence length="157" mass="17213">MQKFTPCLWFDSEAEEAAQFYTSVFKNSSIGEIARYGEGMPKPAGTALTVEFTIDGQSFTALNGGPQFTFNESISFQIDCADQAEVDEYWDALTADGGEESQCGWLKDKFGVSWQVVPRDLKSVIGGPDPAGSQRAVAAMMQMRKLDINVLKQAYEG</sequence>
<dbReference type="PANTHER" id="PTHR33990:SF2">
    <property type="entry name" value="PHNB-LIKE DOMAIN-CONTAINING PROTEIN"/>
    <property type="match status" value="1"/>
</dbReference>
<dbReference type="Pfam" id="PF06983">
    <property type="entry name" value="3-dmu-9_3-mt"/>
    <property type="match status" value="1"/>
</dbReference>
<dbReference type="PANTHER" id="PTHR33990">
    <property type="entry name" value="PROTEIN YJDN-RELATED"/>
    <property type="match status" value="1"/>
</dbReference>
<dbReference type="Gene3D" id="3.10.180.10">
    <property type="entry name" value="2,3-Dihydroxybiphenyl 1,2-Dioxygenase, domain 1"/>
    <property type="match status" value="1"/>
</dbReference>
<accession>A0ABW4PAU6</accession>